<feature type="domain" description="Fe2OG dioxygenase" evidence="9">
    <location>
        <begin position="99"/>
        <end position="196"/>
    </location>
</feature>
<reference evidence="11" key="1">
    <citation type="journal article" date="2017" name="Proc. Natl. Acad. Sci. U.S.A.">
        <title>Simulation of Deepwater Horizon oil plume reveals substrate specialization within a complex community of hydrocarbon-degraders.</title>
        <authorList>
            <person name="Hu P."/>
            <person name="Dubinsky E.A."/>
            <person name="Probst A.J."/>
            <person name="Wang J."/>
            <person name="Sieber C.M.K."/>
            <person name="Tom L.M."/>
            <person name="Gardinali P."/>
            <person name="Banfield J.F."/>
            <person name="Atlas R.M."/>
            <person name="Andersen G.L."/>
        </authorList>
    </citation>
    <scope>NUCLEOTIDE SEQUENCE [LARGE SCALE GENOMIC DNA]</scope>
</reference>
<dbReference type="InterPro" id="IPR032854">
    <property type="entry name" value="ALKBH3"/>
</dbReference>
<evidence type="ECO:0000256" key="6">
    <source>
        <dbReference type="ARBA" id="ARBA00023002"/>
    </source>
</evidence>
<dbReference type="Proteomes" id="UP000196531">
    <property type="component" value="Unassembled WGS sequence"/>
</dbReference>
<name>A0A1Y5F807_9BACT</name>
<dbReference type="GO" id="GO:0016787">
    <property type="term" value="F:hydrolase activity"/>
    <property type="evidence" value="ECO:0007669"/>
    <property type="project" value="UniProtKB-ARBA"/>
</dbReference>
<accession>A0A1Y5F807</accession>
<dbReference type="EMBL" id="MAAO01000006">
    <property type="protein sequence ID" value="OUR97056.1"/>
    <property type="molecule type" value="Genomic_DNA"/>
</dbReference>
<dbReference type="InterPro" id="IPR027450">
    <property type="entry name" value="AlkB-like"/>
</dbReference>
<keyword evidence="7" id="KW-0408">Iron</keyword>
<keyword evidence="4" id="KW-0460">Magnesium</keyword>
<evidence type="ECO:0000259" key="9">
    <source>
        <dbReference type="PROSITE" id="PS51471"/>
    </source>
</evidence>
<gene>
    <name evidence="10" type="ORF">A9Q84_12045</name>
</gene>
<proteinExistence type="predicted"/>
<comment type="cofactor">
    <cofactor evidence="1">
        <name>Fe(2+)</name>
        <dbReference type="ChEBI" id="CHEBI:29033"/>
    </cofactor>
</comment>
<dbReference type="Gene3D" id="2.60.120.590">
    <property type="entry name" value="Alpha-ketoglutarate-dependent dioxygenase AlkB-like"/>
    <property type="match status" value="1"/>
</dbReference>
<evidence type="ECO:0000256" key="4">
    <source>
        <dbReference type="ARBA" id="ARBA00022842"/>
    </source>
</evidence>
<keyword evidence="2" id="KW-0479">Metal-binding</keyword>
<comment type="caution">
    <text evidence="10">The sequence shown here is derived from an EMBL/GenBank/DDBJ whole genome shotgun (WGS) entry which is preliminary data.</text>
</comment>
<evidence type="ECO:0000313" key="10">
    <source>
        <dbReference type="EMBL" id="OUR97056.1"/>
    </source>
</evidence>
<dbReference type="GO" id="GO:0032451">
    <property type="term" value="F:demethylase activity"/>
    <property type="evidence" value="ECO:0007669"/>
    <property type="project" value="UniProtKB-ARBA"/>
</dbReference>
<dbReference type="SUPFAM" id="SSF51197">
    <property type="entry name" value="Clavaminate synthase-like"/>
    <property type="match status" value="1"/>
</dbReference>
<evidence type="ECO:0000256" key="1">
    <source>
        <dbReference type="ARBA" id="ARBA00001954"/>
    </source>
</evidence>
<dbReference type="PANTHER" id="PTHR31212:SF4">
    <property type="entry name" value="ALPHA-KETOGLUTARATE-DEPENDENT DIOXYGENASE ALKB HOMOLOG 3"/>
    <property type="match status" value="1"/>
</dbReference>
<keyword evidence="8" id="KW-0234">DNA repair</keyword>
<organism evidence="10 11">
    <name type="scientific">Halobacteriovorax marinus</name>
    <dbReference type="NCBI Taxonomy" id="97084"/>
    <lineage>
        <taxon>Bacteria</taxon>
        <taxon>Pseudomonadati</taxon>
        <taxon>Bdellovibrionota</taxon>
        <taxon>Bacteriovoracia</taxon>
        <taxon>Bacteriovoracales</taxon>
        <taxon>Halobacteriovoraceae</taxon>
        <taxon>Halobacteriovorax</taxon>
    </lineage>
</organism>
<dbReference type="InterPro" id="IPR037151">
    <property type="entry name" value="AlkB-like_sf"/>
</dbReference>
<evidence type="ECO:0000313" key="11">
    <source>
        <dbReference type="Proteomes" id="UP000196531"/>
    </source>
</evidence>
<evidence type="ECO:0000256" key="2">
    <source>
        <dbReference type="ARBA" id="ARBA00022723"/>
    </source>
</evidence>
<dbReference type="Pfam" id="PF13532">
    <property type="entry name" value="2OG-FeII_Oxy_2"/>
    <property type="match status" value="1"/>
</dbReference>
<dbReference type="GO" id="GO:0051213">
    <property type="term" value="F:dioxygenase activity"/>
    <property type="evidence" value="ECO:0007669"/>
    <property type="project" value="UniProtKB-KW"/>
</dbReference>
<keyword evidence="6" id="KW-0560">Oxidoreductase</keyword>
<protein>
    <recommendedName>
        <fullName evidence="9">Fe2OG dioxygenase domain-containing protein</fullName>
    </recommendedName>
</protein>
<dbReference type="GO" id="GO:0006307">
    <property type="term" value="P:DNA alkylation repair"/>
    <property type="evidence" value="ECO:0007669"/>
    <property type="project" value="InterPro"/>
</dbReference>
<dbReference type="GO" id="GO:0140097">
    <property type="term" value="F:catalytic activity, acting on DNA"/>
    <property type="evidence" value="ECO:0007669"/>
    <property type="project" value="UniProtKB-ARBA"/>
</dbReference>
<evidence type="ECO:0000256" key="8">
    <source>
        <dbReference type="ARBA" id="ARBA00023204"/>
    </source>
</evidence>
<sequence length="198" mass="23396">MNQKSLNFGEEELISFDGEVSYFSNFFEKDYFFELYNKIEWQEDEITIFGKTHPIPRLQAWYADDRLNYSYSGIILKHHHWTKILLEIKNKVESETGFKFNGCLINLYRDGRDYVSWHSDDEVELGEAPDIASVSFGETRTLSFRHRETKKVVKCQLDSGSLIVMKSPLQKFWEHQLNKSSKDIGARINLTFRYLQNT</sequence>
<dbReference type="GO" id="GO:0046872">
    <property type="term" value="F:metal ion binding"/>
    <property type="evidence" value="ECO:0007669"/>
    <property type="project" value="UniProtKB-KW"/>
</dbReference>
<keyword evidence="5" id="KW-0223">Dioxygenase</keyword>
<evidence type="ECO:0000256" key="5">
    <source>
        <dbReference type="ARBA" id="ARBA00022964"/>
    </source>
</evidence>
<keyword evidence="3" id="KW-0227">DNA damage</keyword>
<dbReference type="PANTHER" id="PTHR31212">
    <property type="entry name" value="ALPHA-KETOGLUTARATE-DEPENDENT DIOXYGENASE ALKB HOMOLOG 3"/>
    <property type="match status" value="1"/>
</dbReference>
<dbReference type="FunFam" id="2.60.120.590:FF:000004">
    <property type="entry name" value="DNA oxidative demethylase ALKBH2"/>
    <property type="match status" value="1"/>
</dbReference>
<evidence type="ECO:0000256" key="3">
    <source>
        <dbReference type="ARBA" id="ARBA00022763"/>
    </source>
</evidence>
<evidence type="ECO:0000256" key="7">
    <source>
        <dbReference type="ARBA" id="ARBA00023004"/>
    </source>
</evidence>
<dbReference type="AlphaFoldDB" id="A0A1Y5F807"/>
<dbReference type="PROSITE" id="PS51471">
    <property type="entry name" value="FE2OG_OXY"/>
    <property type="match status" value="1"/>
</dbReference>
<dbReference type="GO" id="GO:0016705">
    <property type="term" value="F:oxidoreductase activity, acting on paired donors, with incorporation or reduction of molecular oxygen"/>
    <property type="evidence" value="ECO:0007669"/>
    <property type="project" value="UniProtKB-ARBA"/>
</dbReference>
<dbReference type="InterPro" id="IPR005123">
    <property type="entry name" value="Oxoglu/Fe-dep_dioxygenase_dom"/>
</dbReference>